<protein>
    <submittedName>
        <fullName evidence="2">Uncharacterized protein</fullName>
    </submittedName>
</protein>
<evidence type="ECO:0000313" key="2">
    <source>
        <dbReference type="EMBL" id="KAI9186338.1"/>
    </source>
</evidence>
<dbReference type="Proteomes" id="UP001064489">
    <property type="component" value="Chromosome 3"/>
</dbReference>
<accession>A0AAD5J5R7</accession>
<keyword evidence="3" id="KW-1185">Reference proteome</keyword>
<dbReference type="EMBL" id="JAJSOW010000100">
    <property type="protein sequence ID" value="KAI9186338.1"/>
    <property type="molecule type" value="Genomic_DNA"/>
</dbReference>
<feature type="region of interest" description="Disordered" evidence="1">
    <location>
        <begin position="264"/>
        <end position="284"/>
    </location>
</feature>
<evidence type="ECO:0000313" key="3">
    <source>
        <dbReference type="Proteomes" id="UP001064489"/>
    </source>
</evidence>
<feature type="compositionally biased region" description="Basic and acidic residues" evidence="1">
    <location>
        <begin position="338"/>
        <end position="350"/>
    </location>
</feature>
<gene>
    <name evidence="2" type="ORF">LWI28_016299</name>
</gene>
<feature type="region of interest" description="Disordered" evidence="1">
    <location>
        <begin position="338"/>
        <end position="359"/>
    </location>
</feature>
<feature type="compositionally biased region" description="Polar residues" evidence="1">
    <location>
        <begin position="264"/>
        <end position="273"/>
    </location>
</feature>
<feature type="compositionally biased region" description="Basic and acidic residues" evidence="1">
    <location>
        <begin position="58"/>
        <end position="70"/>
    </location>
</feature>
<comment type="caution">
    <text evidence="2">The sequence shown here is derived from an EMBL/GenBank/DDBJ whole genome shotgun (WGS) entry which is preliminary data.</text>
</comment>
<name>A0AAD5J5R7_ACENE</name>
<feature type="region of interest" description="Disordered" evidence="1">
    <location>
        <begin position="471"/>
        <end position="493"/>
    </location>
</feature>
<evidence type="ECO:0000256" key="1">
    <source>
        <dbReference type="SAM" id="MobiDB-lite"/>
    </source>
</evidence>
<dbReference type="AlphaFoldDB" id="A0AAD5J5R7"/>
<proteinExistence type="predicted"/>
<feature type="compositionally biased region" description="Basic and acidic residues" evidence="1">
    <location>
        <begin position="95"/>
        <end position="118"/>
    </location>
</feature>
<sequence>MSEQRENNPPNEVTEMAKSPEQKLSEEQPEEEVEEDKKTVTTEEKRPHESADEDEESESKRNGKKLKDSVDAGDDQVDDRNPRNVPLELEEEEEDKKAVTEEKRPHESVKEDSDSDSKRKGKKLKGCVDGDEVDNGRNPRNVAIPLPSFLWSLEHDPDTQLGFFMGIRDYNQQNRVHPFDNQAALEDFIKNWLQVRVPWREFEVVLRRLWWRYTATGVEIGEGCLNSMNPPDRRVFVLQNEVVFDYCTERKERKIEIRVRAGPSMTTKSSQNKPVVIGGSSKSGIKPEKKPLKQYKAVDGKWKMVVDKKQNLKLKLNMKMKEKIPEYLVDEERQRQREIPIIPKEEKKSENQNPPEPVEKPIISEEDAEEVDWSNANFNTLMTILQSLFDYFSMVLRFPYEDVRDMEDFVRHWARLDLSVSDCILIIKKLKKYYRKQFWKEIDHHGTICRNEKQQQLYNCSDVLWNTDALMGSDDNEEDEKGDNKKEEEKKPSDYNKKLLTSVHVEGVGRGENLEGIDSKIRVSEIAYQRSKVQGIGYHARIFYFIGGVTWDLVPDLGVQLSLLLLLHTQRKGKLKNQFQLKIKAYLRSCLAIVTELKGWAFKSV</sequence>
<feature type="compositionally biased region" description="Basic and acidic residues" evidence="1">
    <location>
        <begin position="482"/>
        <end position="493"/>
    </location>
</feature>
<organism evidence="2 3">
    <name type="scientific">Acer negundo</name>
    <name type="common">Box elder</name>
    <dbReference type="NCBI Taxonomy" id="4023"/>
    <lineage>
        <taxon>Eukaryota</taxon>
        <taxon>Viridiplantae</taxon>
        <taxon>Streptophyta</taxon>
        <taxon>Embryophyta</taxon>
        <taxon>Tracheophyta</taxon>
        <taxon>Spermatophyta</taxon>
        <taxon>Magnoliopsida</taxon>
        <taxon>eudicotyledons</taxon>
        <taxon>Gunneridae</taxon>
        <taxon>Pentapetalae</taxon>
        <taxon>rosids</taxon>
        <taxon>malvids</taxon>
        <taxon>Sapindales</taxon>
        <taxon>Sapindaceae</taxon>
        <taxon>Hippocastanoideae</taxon>
        <taxon>Acereae</taxon>
        <taxon>Acer</taxon>
    </lineage>
</organism>
<feature type="region of interest" description="Disordered" evidence="1">
    <location>
        <begin position="1"/>
        <end position="139"/>
    </location>
</feature>
<reference evidence="2" key="2">
    <citation type="submission" date="2023-02" db="EMBL/GenBank/DDBJ databases">
        <authorList>
            <person name="Swenson N.G."/>
            <person name="Wegrzyn J.L."/>
            <person name="Mcevoy S.L."/>
        </authorList>
    </citation>
    <scope>NUCLEOTIDE SEQUENCE</scope>
    <source>
        <strain evidence="2">91603</strain>
        <tissue evidence="2">Leaf</tissue>
    </source>
</reference>
<feature type="compositionally biased region" description="Basic and acidic residues" evidence="1">
    <location>
        <begin position="35"/>
        <end position="50"/>
    </location>
</feature>
<reference evidence="2" key="1">
    <citation type="journal article" date="2022" name="Plant J.">
        <title>Strategies of tolerance reflected in two North American maple genomes.</title>
        <authorList>
            <person name="McEvoy S.L."/>
            <person name="Sezen U.U."/>
            <person name="Trouern-Trend A."/>
            <person name="McMahon S.M."/>
            <person name="Schaberg P.G."/>
            <person name="Yang J."/>
            <person name="Wegrzyn J.L."/>
            <person name="Swenson N.G."/>
        </authorList>
    </citation>
    <scope>NUCLEOTIDE SEQUENCE</scope>
    <source>
        <strain evidence="2">91603</strain>
    </source>
</reference>